<dbReference type="CTD" id="4539"/>
<name>A0A1C9UZE0_MYRBC</name>
<keyword evidence="7" id="KW-0520">NAD</keyword>
<gene>
    <name evidence="11" type="primary">ND4L</name>
</gene>
<keyword evidence="11" id="KW-0496">Mitochondrion</keyword>
<feature type="transmembrane region" description="Helical" evidence="10">
    <location>
        <begin position="25"/>
        <end position="49"/>
    </location>
</feature>
<evidence type="ECO:0000256" key="8">
    <source>
        <dbReference type="ARBA" id="ARBA00023136"/>
    </source>
</evidence>
<dbReference type="RefSeq" id="YP_009307961.1">
    <property type="nucleotide sequence ID" value="NC_031403.1"/>
</dbReference>
<keyword evidence="5" id="KW-1278">Translocase</keyword>
<geneLocation type="mitochondrion" evidence="11"/>
<dbReference type="EMBL" id="KX752424">
    <property type="protein sequence ID" value="AOR87134.1"/>
    <property type="molecule type" value="Genomic_DNA"/>
</dbReference>
<evidence type="ECO:0000256" key="3">
    <source>
        <dbReference type="ARBA" id="ARBA00016612"/>
    </source>
</evidence>
<comment type="subcellular location">
    <subcellularLocation>
        <location evidence="1">Membrane</location>
        <topology evidence="1">Multi-pass membrane protein</topology>
    </subcellularLocation>
</comment>
<evidence type="ECO:0000256" key="9">
    <source>
        <dbReference type="ARBA" id="ARBA00031586"/>
    </source>
</evidence>
<dbReference type="InterPro" id="IPR039428">
    <property type="entry name" value="NUOK/Mnh_C1-like"/>
</dbReference>
<keyword evidence="6 10" id="KW-1133">Transmembrane helix</keyword>
<dbReference type="Pfam" id="PF00420">
    <property type="entry name" value="Oxidored_q2"/>
    <property type="match status" value="1"/>
</dbReference>
<sequence length="96" mass="10858">MFLLYTLLLMISPPIISIFMNKHHLLMSLLLFESLILAMVASMFMLFIYSNLSHLFLILVMLTMGACEASLGLACLVKMMRSFGNDLLMNSSMLKC</sequence>
<dbReference type="GO" id="GO:0016020">
    <property type="term" value="C:membrane"/>
    <property type="evidence" value="ECO:0007669"/>
    <property type="project" value="UniProtKB-SubCell"/>
</dbReference>
<organism evidence="11">
    <name type="scientific">Myrianida brachycephala</name>
    <name type="common">Marine polychaete worm</name>
    <name type="synonym">Autolytus brachycephalus</name>
    <dbReference type="NCBI Taxonomy" id="884646"/>
    <lineage>
        <taxon>Eukaryota</taxon>
        <taxon>Metazoa</taxon>
        <taxon>Spiralia</taxon>
        <taxon>Lophotrochozoa</taxon>
        <taxon>Annelida</taxon>
        <taxon>Polychaeta</taxon>
        <taxon>Errantia</taxon>
        <taxon>Phyllodocida</taxon>
        <taxon>Syllidae</taxon>
        <taxon>Myrianida</taxon>
    </lineage>
</organism>
<evidence type="ECO:0000256" key="1">
    <source>
        <dbReference type="ARBA" id="ARBA00004141"/>
    </source>
</evidence>
<evidence type="ECO:0000256" key="6">
    <source>
        <dbReference type="ARBA" id="ARBA00022989"/>
    </source>
</evidence>
<evidence type="ECO:0000256" key="7">
    <source>
        <dbReference type="ARBA" id="ARBA00023027"/>
    </source>
</evidence>
<evidence type="ECO:0000256" key="4">
    <source>
        <dbReference type="ARBA" id="ARBA00022692"/>
    </source>
</evidence>
<dbReference type="AlphaFoldDB" id="A0A1C9UZE0"/>
<reference evidence="11" key="1">
    <citation type="journal article" date="2016" name="Gene">
        <title>Syllidae mitochondrial gene order is unusually variable for Annelida.</title>
        <authorList>
            <person name="Aguado M.T."/>
            <person name="Richter S."/>
            <person name="Sontowski R."/>
            <person name="Golombek A."/>
            <person name="Struck T.H."/>
            <person name="Bleidorn C."/>
        </authorList>
    </citation>
    <scope>NUCLEOTIDE SEQUENCE</scope>
</reference>
<comment type="similarity">
    <text evidence="2">Belongs to the complex I subunit 4L family.</text>
</comment>
<keyword evidence="8 10" id="KW-0472">Membrane</keyword>
<accession>A0A1C9UZE0</accession>
<dbReference type="GeneID" id="29291491"/>
<protein>
    <recommendedName>
        <fullName evidence="3">NADH-ubiquinone oxidoreductase chain 4L</fullName>
    </recommendedName>
    <alternativeName>
        <fullName evidence="9">NADH dehydrogenase subunit 4L</fullName>
    </alternativeName>
</protein>
<keyword evidence="4 10" id="KW-0812">Transmembrane</keyword>
<feature type="transmembrane region" description="Helical" evidence="10">
    <location>
        <begin position="55"/>
        <end position="77"/>
    </location>
</feature>
<evidence type="ECO:0000256" key="2">
    <source>
        <dbReference type="ARBA" id="ARBA00010519"/>
    </source>
</evidence>
<dbReference type="Gene3D" id="1.10.287.3510">
    <property type="match status" value="1"/>
</dbReference>
<proteinExistence type="inferred from homology"/>
<evidence type="ECO:0000256" key="5">
    <source>
        <dbReference type="ARBA" id="ARBA00022967"/>
    </source>
</evidence>
<evidence type="ECO:0000313" key="11">
    <source>
        <dbReference type="EMBL" id="AOR87134.1"/>
    </source>
</evidence>
<evidence type="ECO:0000256" key="10">
    <source>
        <dbReference type="SAM" id="Phobius"/>
    </source>
</evidence>